<evidence type="ECO:0000313" key="12">
    <source>
        <dbReference type="Proteomes" id="UP001567538"/>
    </source>
</evidence>
<feature type="domain" description="RING-type" evidence="10">
    <location>
        <begin position="434"/>
        <end position="476"/>
    </location>
</feature>
<dbReference type="AlphaFoldDB" id="A0ABD1FKM3"/>
<keyword evidence="2" id="KW-0812">Transmembrane</keyword>
<keyword evidence="7" id="KW-0472">Membrane</keyword>
<dbReference type="Proteomes" id="UP001567538">
    <property type="component" value="Unassembled WGS sequence"/>
</dbReference>
<dbReference type="GO" id="GO:0061630">
    <property type="term" value="F:ubiquitin protein ligase activity"/>
    <property type="evidence" value="ECO:0007669"/>
    <property type="project" value="UniProtKB-EC"/>
</dbReference>
<gene>
    <name evidence="11" type="ORF">AAHA92_33930</name>
</gene>
<dbReference type="InterPro" id="IPR051653">
    <property type="entry name" value="E3_ligase_sorting_rcpt"/>
</dbReference>
<dbReference type="GO" id="GO:0016020">
    <property type="term" value="C:membrane"/>
    <property type="evidence" value="ECO:0007669"/>
    <property type="project" value="UniProtKB-SubCell"/>
</dbReference>
<keyword evidence="11" id="KW-0012">Acyltransferase</keyword>
<protein>
    <submittedName>
        <fullName evidence="11">RING-type E3 ubiquitin transferase</fullName>
        <ecNumber evidence="11">2.3.2.27</ecNumber>
    </submittedName>
</protein>
<keyword evidence="12" id="KW-1185">Reference proteome</keyword>
<evidence type="ECO:0000259" key="10">
    <source>
        <dbReference type="PROSITE" id="PS50089"/>
    </source>
</evidence>
<dbReference type="InterPro" id="IPR013083">
    <property type="entry name" value="Znf_RING/FYVE/PHD"/>
</dbReference>
<evidence type="ECO:0000256" key="8">
    <source>
        <dbReference type="PROSITE-ProRule" id="PRU00175"/>
    </source>
</evidence>
<dbReference type="EMBL" id="JBEAFC010000015">
    <property type="protein sequence ID" value="KAL1531228.1"/>
    <property type="molecule type" value="Genomic_DNA"/>
</dbReference>
<evidence type="ECO:0000256" key="6">
    <source>
        <dbReference type="ARBA" id="ARBA00022989"/>
    </source>
</evidence>
<dbReference type="SUPFAM" id="SSF57850">
    <property type="entry name" value="RING/U-box"/>
    <property type="match status" value="1"/>
</dbReference>
<keyword evidence="6" id="KW-1133">Transmembrane helix</keyword>
<feature type="region of interest" description="Disordered" evidence="9">
    <location>
        <begin position="1"/>
        <end position="25"/>
    </location>
</feature>
<dbReference type="PANTHER" id="PTHR47168">
    <property type="entry name" value="RING ZINC FINGER DOMAIN SUPERFAMILY PROTEIN-RELATED"/>
    <property type="match status" value="1"/>
</dbReference>
<organism evidence="11 12">
    <name type="scientific">Salvia divinorum</name>
    <name type="common">Maria pastora</name>
    <name type="synonym">Diviner's sage</name>
    <dbReference type="NCBI Taxonomy" id="28513"/>
    <lineage>
        <taxon>Eukaryota</taxon>
        <taxon>Viridiplantae</taxon>
        <taxon>Streptophyta</taxon>
        <taxon>Embryophyta</taxon>
        <taxon>Tracheophyta</taxon>
        <taxon>Spermatophyta</taxon>
        <taxon>Magnoliopsida</taxon>
        <taxon>eudicotyledons</taxon>
        <taxon>Gunneridae</taxon>
        <taxon>Pentapetalae</taxon>
        <taxon>asterids</taxon>
        <taxon>lamiids</taxon>
        <taxon>Lamiales</taxon>
        <taxon>Lamiaceae</taxon>
        <taxon>Nepetoideae</taxon>
        <taxon>Mentheae</taxon>
        <taxon>Salviinae</taxon>
        <taxon>Salvia</taxon>
        <taxon>Salvia subgen. Calosphace</taxon>
    </lineage>
</organism>
<dbReference type="Pfam" id="PF13639">
    <property type="entry name" value="zf-RING_2"/>
    <property type="match status" value="1"/>
</dbReference>
<evidence type="ECO:0000313" key="11">
    <source>
        <dbReference type="EMBL" id="KAL1531228.1"/>
    </source>
</evidence>
<comment type="caution">
    <text evidence="11">The sequence shown here is derived from an EMBL/GenBank/DDBJ whole genome shotgun (WGS) entry which is preliminary data.</text>
</comment>
<evidence type="ECO:0000256" key="4">
    <source>
        <dbReference type="ARBA" id="ARBA00022771"/>
    </source>
</evidence>
<reference evidence="11 12" key="1">
    <citation type="submission" date="2024-06" db="EMBL/GenBank/DDBJ databases">
        <title>A chromosome level genome sequence of Diviner's sage (Salvia divinorum).</title>
        <authorList>
            <person name="Ford S.A."/>
            <person name="Ro D.-K."/>
            <person name="Ness R.W."/>
            <person name="Phillips M.A."/>
        </authorList>
    </citation>
    <scope>NUCLEOTIDE SEQUENCE [LARGE SCALE GENOMIC DNA]</scope>
    <source>
        <strain evidence="11">SAF-2024a</strain>
        <tissue evidence="11">Leaf</tissue>
    </source>
</reference>
<dbReference type="InterPro" id="IPR001841">
    <property type="entry name" value="Znf_RING"/>
</dbReference>
<evidence type="ECO:0000256" key="7">
    <source>
        <dbReference type="ARBA" id="ARBA00023136"/>
    </source>
</evidence>
<evidence type="ECO:0000256" key="2">
    <source>
        <dbReference type="ARBA" id="ARBA00022692"/>
    </source>
</evidence>
<dbReference type="PANTHER" id="PTHR47168:SF1">
    <property type="entry name" value="OS02G0798600 PROTEIN"/>
    <property type="match status" value="1"/>
</dbReference>
<evidence type="ECO:0000256" key="9">
    <source>
        <dbReference type="SAM" id="MobiDB-lite"/>
    </source>
</evidence>
<dbReference type="PROSITE" id="PS50089">
    <property type="entry name" value="ZF_RING_2"/>
    <property type="match status" value="1"/>
</dbReference>
<evidence type="ECO:0000256" key="5">
    <source>
        <dbReference type="ARBA" id="ARBA00022833"/>
    </source>
</evidence>
<comment type="subcellular location">
    <subcellularLocation>
        <location evidence="1">Membrane</location>
        <topology evidence="1">Single-pass membrane protein</topology>
    </subcellularLocation>
</comment>
<feature type="region of interest" description="Disordered" evidence="9">
    <location>
        <begin position="136"/>
        <end position="166"/>
    </location>
</feature>
<dbReference type="GO" id="GO:0008270">
    <property type="term" value="F:zinc ion binding"/>
    <property type="evidence" value="ECO:0007669"/>
    <property type="project" value="UniProtKB-KW"/>
</dbReference>
<dbReference type="SMART" id="SM00184">
    <property type="entry name" value="RING"/>
    <property type="match status" value="1"/>
</dbReference>
<keyword evidence="4 8" id="KW-0863">Zinc-finger</keyword>
<name>A0ABD1FKM3_SALDI</name>
<evidence type="ECO:0000256" key="1">
    <source>
        <dbReference type="ARBA" id="ARBA00004167"/>
    </source>
</evidence>
<feature type="compositionally biased region" description="Low complexity" evidence="9">
    <location>
        <begin position="136"/>
        <end position="150"/>
    </location>
</feature>
<proteinExistence type="predicted"/>
<keyword evidence="5" id="KW-0862">Zinc</keyword>
<keyword evidence="3" id="KW-0479">Metal-binding</keyword>
<dbReference type="EC" id="2.3.2.27" evidence="11"/>
<sequence length="496" mass="53222">MGLGASHRGGSAPSHRPELTRPRRPSIRHTISSFFLCGGSPSPSLVVEDCPAELLMTSAEIGGGERLNGKRKGPRLPLGRKTALVDDGITKYRVSSGRCTTGNEIAALETVPGDAGPGDKGNCLSKCGDMISCQPTASSSDDGTASTSSSILQPSPDRVSDTETAKFDASKDITSITSSDSSQISLDEVLAGNNIAEAIDSYSEDTSFYHDSPVAFHLMQDDNIQGSMPLTSGFILLGREENRQEGTLRQGDLMNASSNSLSSVSPNSHDIRNYTSFSFSRNTVFSMNGSEYSSSPAVSHHDLSADFFSDNLHGSFTSLGSEIHGSNELGERLHGSLDTTDPNDVCPRMIHAGSSCLCRVGLSAEASGSRAISRMVFLAQTWFEVLHQIHQQHPISISLSVVSQPAPESVVASLPMKIHVKENISECEEDISQCHICLGAYENGDKIRVLPCQHEYHMSCVDKWLQEVHGVCPLCRGDVYKGLIEASCSNLDILPR</sequence>
<dbReference type="Gene3D" id="3.30.40.10">
    <property type="entry name" value="Zinc/RING finger domain, C3HC4 (zinc finger)"/>
    <property type="match status" value="1"/>
</dbReference>
<accession>A0ABD1FKM3</accession>
<dbReference type="FunFam" id="3.30.40.10:FF:000388">
    <property type="entry name" value="Putative RING zinc finger domain superfamily protein"/>
    <property type="match status" value="1"/>
</dbReference>
<evidence type="ECO:0000256" key="3">
    <source>
        <dbReference type="ARBA" id="ARBA00022723"/>
    </source>
</evidence>
<keyword evidence="11" id="KW-0808">Transferase</keyword>